<dbReference type="EMBL" id="CADCXW020000121">
    <property type="protein sequence ID" value="CAD1562250.1"/>
    <property type="molecule type" value="Genomic_DNA"/>
</dbReference>
<gene>
    <name evidence="1" type="ORF">BBRV_LOCUS76773</name>
</gene>
<sequence>MMKLEEQSAKLPVMNFDQIVQSKNTDPKKKRHGPLLPNSVRAVICGPSNCGKTNALFALITHPNGLRFENVYVYSKSLNQPKYQFLKELLESIEDIGYYPFNDREDVVKPEDTQPNSLMIFDDVACEKQDNMRAFFCMGRHREVDCFYLCQTYAHVPKHLVRDNTNFLILFRQDEMNLKHIYDDHVNTDMPYTQFKELCAQCWNIDKYSFIVIDKDSELNDGRYRKGFDCFIMINRENHLA</sequence>
<dbReference type="InterPro" id="IPR006758">
    <property type="entry name" value="A32L"/>
</dbReference>
<proteinExistence type="predicted"/>
<name>A0A6V7KIF9_9HYME</name>
<accession>A0A6V7KIF9</accession>
<protein>
    <submittedName>
        <fullName evidence="1">Uncharacterized protein</fullName>
    </submittedName>
</protein>
<reference evidence="1" key="1">
    <citation type="submission" date="2020-07" db="EMBL/GenBank/DDBJ databases">
        <authorList>
            <person name="Ferguson B K."/>
        </authorList>
    </citation>
    <scope>NUCLEOTIDE SEQUENCE</scope>
    <source>
        <strain evidence="1">L06</strain>
    </source>
</reference>
<dbReference type="Gene3D" id="3.40.50.300">
    <property type="entry name" value="P-loop containing nucleotide triphosphate hydrolases"/>
    <property type="match status" value="1"/>
</dbReference>
<organism evidence="1">
    <name type="scientific">Bracon brevicornis</name>
    <dbReference type="NCBI Taxonomy" id="1563983"/>
    <lineage>
        <taxon>Eukaryota</taxon>
        <taxon>Metazoa</taxon>
        <taxon>Ecdysozoa</taxon>
        <taxon>Arthropoda</taxon>
        <taxon>Hexapoda</taxon>
        <taxon>Insecta</taxon>
        <taxon>Pterygota</taxon>
        <taxon>Neoptera</taxon>
        <taxon>Endopterygota</taxon>
        <taxon>Hymenoptera</taxon>
        <taxon>Apocrita</taxon>
        <taxon>Ichneumonoidea</taxon>
        <taxon>Braconidae</taxon>
        <taxon>Braconinae</taxon>
        <taxon>Bracon</taxon>
    </lineage>
</organism>
<dbReference type="Pfam" id="PF04665">
    <property type="entry name" value="Pox_A32"/>
    <property type="match status" value="1"/>
</dbReference>
<dbReference type="AlphaFoldDB" id="A0A6V7KIF9"/>
<evidence type="ECO:0000313" key="1">
    <source>
        <dbReference type="EMBL" id="CAD1562250.1"/>
    </source>
</evidence>
<dbReference type="InterPro" id="IPR027417">
    <property type="entry name" value="P-loop_NTPase"/>
</dbReference>